<feature type="compositionally biased region" description="Acidic residues" evidence="1">
    <location>
        <begin position="81"/>
        <end position="174"/>
    </location>
</feature>
<proteinExistence type="predicted"/>
<name>A0A1Q8CUI7_9PSEU</name>
<dbReference type="EMBL" id="MSIE01000012">
    <property type="protein sequence ID" value="OLF18019.1"/>
    <property type="molecule type" value="Genomic_DNA"/>
</dbReference>
<gene>
    <name evidence="2" type="ORF">BU204_08580</name>
</gene>
<reference evidence="2 3" key="1">
    <citation type="submission" date="2016-12" db="EMBL/GenBank/DDBJ databases">
        <title>The draft genome sequence of Actinophytocola sp. 11-183.</title>
        <authorList>
            <person name="Wang W."/>
            <person name="Yuan L."/>
        </authorList>
    </citation>
    <scope>NUCLEOTIDE SEQUENCE [LARGE SCALE GENOMIC DNA]</scope>
    <source>
        <strain evidence="2 3">11-183</strain>
    </source>
</reference>
<keyword evidence="3" id="KW-1185">Reference proteome</keyword>
<dbReference type="Pfam" id="PF00805">
    <property type="entry name" value="Pentapeptide"/>
    <property type="match status" value="1"/>
</dbReference>
<evidence type="ECO:0000256" key="1">
    <source>
        <dbReference type="SAM" id="MobiDB-lite"/>
    </source>
</evidence>
<dbReference type="OrthoDB" id="5147858at2"/>
<evidence type="ECO:0000313" key="2">
    <source>
        <dbReference type="EMBL" id="OLF18019.1"/>
    </source>
</evidence>
<dbReference type="SUPFAM" id="SSF141571">
    <property type="entry name" value="Pentapeptide repeat-like"/>
    <property type="match status" value="1"/>
</dbReference>
<dbReference type="InterPro" id="IPR001646">
    <property type="entry name" value="5peptide_repeat"/>
</dbReference>
<dbReference type="Proteomes" id="UP000185596">
    <property type="component" value="Unassembled WGS sequence"/>
</dbReference>
<feature type="region of interest" description="Disordered" evidence="1">
    <location>
        <begin position="75"/>
        <end position="177"/>
    </location>
</feature>
<comment type="caution">
    <text evidence="2">The sequence shown here is derived from an EMBL/GenBank/DDBJ whole genome shotgun (WGS) entry which is preliminary data.</text>
</comment>
<dbReference type="Gene3D" id="2.160.20.80">
    <property type="entry name" value="E3 ubiquitin-protein ligase SopA"/>
    <property type="match status" value="1"/>
</dbReference>
<organism evidence="2 3">
    <name type="scientific">Actinophytocola xanthii</name>
    <dbReference type="NCBI Taxonomy" id="1912961"/>
    <lineage>
        <taxon>Bacteria</taxon>
        <taxon>Bacillati</taxon>
        <taxon>Actinomycetota</taxon>
        <taxon>Actinomycetes</taxon>
        <taxon>Pseudonocardiales</taxon>
        <taxon>Pseudonocardiaceae</taxon>
    </lineage>
</organism>
<protein>
    <submittedName>
        <fullName evidence="2">Uncharacterized protein</fullName>
    </submittedName>
</protein>
<dbReference type="RefSeq" id="WP_075125054.1">
    <property type="nucleotide sequence ID" value="NZ_MSIE01000012.1"/>
</dbReference>
<dbReference type="AlphaFoldDB" id="A0A1Q8CUI7"/>
<sequence length="294" mass="32211">MMELDENDTLWTDEARESFRTAAANLVEAIRQHSAAVLELPGVGEDTEAVDQVAEALAEAAAAYADAQYELSATVPPLGLDEVEEDEDTYDLDDTDLDDTDLDDTDLDDTDLDDTDLDDTDLDDTDLDDTDLDDEDELDEDELEEDELEEDELEDSESDEAESEIEGAESEIEGASEPALRLTVLHRADFVVADESAVVQAGKEAYHDAWDPTDHAEPSDVVGLADALRQIQQTGGIEALADTPGLVSAGATTWLLEATDLLDERDPDDEHDTPFVLEPDAQHRLLHRVDEVHS</sequence>
<evidence type="ECO:0000313" key="3">
    <source>
        <dbReference type="Proteomes" id="UP000185596"/>
    </source>
</evidence>
<accession>A0A1Q8CUI7</accession>